<evidence type="ECO:0000313" key="1">
    <source>
        <dbReference type="EMBL" id="ACS20411.1"/>
    </source>
</evidence>
<dbReference type="AlphaFoldDB" id="C5CUX5"/>
<gene>
    <name evidence="1" type="ordered locus">Vapar_3796</name>
</gene>
<dbReference type="KEGG" id="vap:Vapar_3796"/>
<proteinExistence type="predicted"/>
<dbReference type="HOGENOM" id="CLU_2496975_0_0_4"/>
<organism evidence="1">
    <name type="scientific">Variovorax paradoxus (strain S110)</name>
    <dbReference type="NCBI Taxonomy" id="543728"/>
    <lineage>
        <taxon>Bacteria</taxon>
        <taxon>Pseudomonadati</taxon>
        <taxon>Pseudomonadota</taxon>
        <taxon>Betaproteobacteria</taxon>
        <taxon>Burkholderiales</taxon>
        <taxon>Comamonadaceae</taxon>
        <taxon>Variovorax</taxon>
    </lineage>
</organism>
<protein>
    <submittedName>
        <fullName evidence="1">Uncharacterized protein</fullName>
    </submittedName>
</protein>
<dbReference type="STRING" id="543728.Vapar_3796"/>
<reference evidence="1" key="1">
    <citation type="submission" date="2009-06" db="EMBL/GenBank/DDBJ databases">
        <title>Complete sequence of chromosome 1 of Variovorax paradoxus S110.</title>
        <authorList>
            <consortium name="US DOE Joint Genome Institute"/>
            <person name="Lucas S."/>
            <person name="Copeland A."/>
            <person name="Lapidus A."/>
            <person name="Glavina del Rio T."/>
            <person name="Tice H."/>
            <person name="Bruce D."/>
            <person name="Goodwin L."/>
            <person name="Pitluck S."/>
            <person name="Chertkov O."/>
            <person name="Brettin T."/>
            <person name="Detter J.C."/>
            <person name="Han C."/>
            <person name="Larimer F."/>
            <person name="Land M."/>
            <person name="Hauser L."/>
            <person name="Kyrpides N."/>
            <person name="Ovchinnikova G."/>
            <person name="Orwin P."/>
            <person name="Leadbetter J.R."/>
            <person name="Spain J.C."/>
            <person name="Han J.I."/>
        </authorList>
    </citation>
    <scope>NUCLEOTIDE SEQUENCE</scope>
    <source>
        <strain evidence="1">S110</strain>
    </source>
</reference>
<sequence>MLRRLAALEQAQGCAVVSYRGDEVPEAALQRAATAGFSGGVLLVGEVLRPEVWTARARAHFEATARDWSRAANPVLAATPWLHSPK</sequence>
<dbReference type="EMBL" id="CP001635">
    <property type="protein sequence ID" value="ACS20411.1"/>
    <property type="molecule type" value="Genomic_DNA"/>
</dbReference>
<accession>C5CUX5</accession>
<name>C5CUX5_VARPS</name>